<evidence type="ECO:0000313" key="2">
    <source>
        <dbReference type="EMBL" id="MEO3689892.1"/>
    </source>
</evidence>
<dbReference type="RefSeq" id="WP_347702733.1">
    <property type="nucleotide sequence ID" value="NZ_JBDPZD010000001.1"/>
</dbReference>
<accession>A0ABV0FVF1</accession>
<organism evidence="2 3">
    <name type="scientific">Roseateles paludis</name>
    <dbReference type="NCBI Taxonomy" id="3145238"/>
    <lineage>
        <taxon>Bacteria</taxon>
        <taxon>Pseudomonadati</taxon>
        <taxon>Pseudomonadota</taxon>
        <taxon>Betaproteobacteria</taxon>
        <taxon>Burkholderiales</taxon>
        <taxon>Sphaerotilaceae</taxon>
        <taxon>Roseateles</taxon>
    </lineage>
</organism>
<evidence type="ECO:0000313" key="3">
    <source>
        <dbReference type="Proteomes" id="UP001495147"/>
    </source>
</evidence>
<sequence>MSSFTFWSLSMAIVVLLLFAVNALVYRLRFGTFLRKSARPQRSAALPPSQVVLGLAFTFALLVGLATPQLFPGSQLAQWLSEPYAKAAYYLWSFLGTVLVGVAIAVVSRGKVDGRA</sequence>
<gene>
    <name evidence="2" type="ORF">ABDJ85_00325</name>
</gene>
<feature type="transmembrane region" description="Helical" evidence="1">
    <location>
        <begin position="87"/>
        <end position="107"/>
    </location>
</feature>
<dbReference type="EMBL" id="JBDPZD010000001">
    <property type="protein sequence ID" value="MEO3689892.1"/>
    <property type="molecule type" value="Genomic_DNA"/>
</dbReference>
<feature type="transmembrane region" description="Helical" evidence="1">
    <location>
        <begin position="6"/>
        <end position="25"/>
    </location>
</feature>
<feature type="transmembrane region" description="Helical" evidence="1">
    <location>
        <begin position="46"/>
        <end position="67"/>
    </location>
</feature>
<name>A0ABV0FVF1_9BURK</name>
<protein>
    <submittedName>
        <fullName evidence="2">Uncharacterized protein</fullName>
    </submittedName>
</protein>
<keyword evidence="3" id="KW-1185">Reference proteome</keyword>
<keyword evidence="1" id="KW-1133">Transmembrane helix</keyword>
<proteinExistence type="predicted"/>
<dbReference type="Proteomes" id="UP001495147">
    <property type="component" value="Unassembled WGS sequence"/>
</dbReference>
<comment type="caution">
    <text evidence="2">The sequence shown here is derived from an EMBL/GenBank/DDBJ whole genome shotgun (WGS) entry which is preliminary data.</text>
</comment>
<keyword evidence="1" id="KW-0472">Membrane</keyword>
<keyword evidence="1" id="KW-0812">Transmembrane</keyword>
<evidence type="ECO:0000256" key="1">
    <source>
        <dbReference type="SAM" id="Phobius"/>
    </source>
</evidence>
<reference evidence="2 3" key="1">
    <citation type="submission" date="2024-05" db="EMBL/GenBank/DDBJ databases">
        <title>Roseateles sp. DJS-2-20 16S ribosomal RNA gene Genome sequencing and assembly.</title>
        <authorList>
            <person name="Woo H."/>
        </authorList>
    </citation>
    <scope>NUCLEOTIDE SEQUENCE [LARGE SCALE GENOMIC DNA]</scope>
    <source>
        <strain evidence="2 3">DJS-2-20</strain>
    </source>
</reference>